<dbReference type="Pfam" id="PF02699">
    <property type="entry name" value="YajC"/>
    <property type="match status" value="1"/>
</dbReference>
<dbReference type="Proteomes" id="UP000185612">
    <property type="component" value="Unassembled WGS sequence"/>
</dbReference>
<evidence type="ECO:0000313" key="3">
    <source>
        <dbReference type="Proteomes" id="UP000185612"/>
    </source>
</evidence>
<dbReference type="AlphaFoldDB" id="A0A1Q5PY34"/>
<organism evidence="2 3">
    <name type="scientific">Buchananella hordeovulneris</name>
    <dbReference type="NCBI Taxonomy" id="52770"/>
    <lineage>
        <taxon>Bacteria</taxon>
        <taxon>Bacillati</taxon>
        <taxon>Actinomycetota</taxon>
        <taxon>Actinomycetes</taxon>
        <taxon>Actinomycetales</taxon>
        <taxon>Actinomycetaceae</taxon>
        <taxon>Buchananella</taxon>
    </lineage>
</organism>
<feature type="compositionally biased region" description="Acidic residues" evidence="1">
    <location>
        <begin position="86"/>
        <end position="104"/>
    </location>
</feature>
<gene>
    <name evidence="2" type="ORF">BSZ40_03020</name>
</gene>
<dbReference type="InParanoid" id="A0A1Q5PY34"/>
<dbReference type="OrthoDB" id="3267178at2"/>
<reference evidence="3" key="1">
    <citation type="submission" date="2016-12" db="EMBL/GenBank/DDBJ databases">
        <authorList>
            <person name="Meng X."/>
        </authorList>
    </citation>
    <scope>NUCLEOTIDE SEQUENCE [LARGE SCALE GENOMIC DNA]</scope>
    <source>
        <strain evidence="3">DSM 20732</strain>
    </source>
</reference>
<proteinExistence type="predicted"/>
<feature type="region of interest" description="Disordered" evidence="1">
    <location>
        <begin position="86"/>
        <end position="110"/>
    </location>
</feature>
<evidence type="ECO:0008006" key="4">
    <source>
        <dbReference type="Google" id="ProtNLM"/>
    </source>
</evidence>
<comment type="caution">
    <text evidence="2">The sequence shown here is derived from an EMBL/GenBank/DDBJ whole genome shotgun (WGS) entry which is preliminary data.</text>
</comment>
<dbReference type="SMART" id="SM01323">
    <property type="entry name" value="YajC"/>
    <property type="match status" value="1"/>
</dbReference>
<sequence>MLLPLLLLSIFGKRSQARRQAELDASLTPGVWVMTMSGFYGKLVEIDGKTVTLESPSGDETLWSRRAIDRVQNPPFANALLDEEAEAATDEQAALDDTPETSESNDERQP</sequence>
<protein>
    <recommendedName>
        <fullName evidence="4">Preprotein translocase subunit YajC</fullName>
    </recommendedName>
</protein>
<keyword evidence="3" id="KW-1185">Reference proteome</keyword>
<accession>A0A1Q5PY34</accession>
<dbReference type="EMBL" id="MQVS01000002">
    <property type="protein sequence ID" value="OKL52528.1"/>
    <property type="molecule type" value="Genomic_DNA"/>
</dbReference>
<evidence type="ECO:0000313" key="2">
    <source>
        <dbReference type="EMBL" id="OKL52528.1"/>
    </source>
</evidence>
<evidence type="ECO:0000256" key="1">
    <source>
        <dbReference type="SAM" id="MobiDB-lite"/>
    </source>
</evidence>
<dbReference type="InterPro" id="IPR003849">
    <property type="entry name" value="Preprotein_translocase_YajC"/>
</dbReference>
<name>A0A1Q5PY34_9ACTO</name>
<dbReference type="STRING" id="52770.BSZ40_03020"/>